<reference evidence="1" key="1">
    <citation type="journal article" date="2014" name="PLoS ONE">
        <title>Transcriptome-Based Identification of ABC Transporters in the Western Tarnished Plant Bug Lygus hesperus.</title>
        <authorList>
            <person name="Hull J.J."/>
            <person name="Chaney K."/>
            <person name="Geib S.M."/>
            <person name="Fabrick J.A."/>
            <person name="Brent C.S."/>
            <person name="Walsh D."/>
            <person name="Lavine L.C."/>
        </authorList>
    </citation>
    <scope>NUCLEOTIDE SEQUENCE</scope>
</reference>
<accession>A0A0A9WLM8</accession>
<sequence length="130" mass="15005">MDVYQKHALTLYELFWAIQFTSPFRKISSKTSQNQTAAGTATTAEQVQLESVLEQNWKGILAYFQSIVGATTWNDHTLISLDMWMCLEHHPHLYSFEVFNEFARQVSLALSTLHRHTSTNDAYSSRYEVP</sequence>
<protein>
    <submittedName>
        <fullName evidence="1">S-adenosylmethionine decarboxylase proenzyme</fullName>
    </submittedName>
</protein>
<reference evidence="3" key="3">
    <citation type="journal article" date="2016" name="Gigascience">
        <title>De novo construction of an expanded transcriptome assembly for the western tarnished plant bug, Lygus hesperus.</title>
        <authorList>
            <person name="Tassone E.E."/>
            <person name="Geib S.M."/>
            <person name="Hall B."/>
            <person name="Fabrick J.A."/>
            <person name="Brent C.S."/>
            <person name="Hull J.J."/>
        </authorList>
    </citation>
    <scope>NUCLEOTIDE SEQUENCE</scope>
</reference>
<evidence type="ECO:0000313" key="2">
    <source>
        <dbReference type="EMBL" id="JAG05761.1"/>
    </source>
</evidence>
<dbReference type="AlphaFoldDB" id="A0A0A9WLM8"/>
<reference evidence="1" key="2">
    <citation type="submission" date="2014-07" db="EMBL/GenBank/DDBJ databases">
        <authorList>
            <person name="Hull J."/>
        </authorList>
    </citation>
    <scope>NUCLEOTIDE SEQUENCE</scope>
</reference>
<gene>
    <name evidence="1" type="primary">speH_1</name>
    <name evidence="2" type="synonym">speH_0</name>
    <name evidence="2" type="ORF">CM83_20169</name>
    <name evidence="1" type="ORF">CM83_20170</name>
    <name evidence="4" type="ORF">g.27756</name>
    <name evidence="3" type="ORF">g.27760</name>
</gene>
<evidence type="ECO:0000313" key="1">
    <source>
        <dbReference type="EMBL" id="JAG05760.1"/>
    </source>
</evidence>
<dbReference type="EMBL" id="GBHO01037844">
    <property type="protein sequence ID" value="JAG05760.1"/>
    <property type="molecule type" value="Transcribed_RNA"/>
</dbReference>
<proteinExistence type="predicted"/>
<dbReference type="EMBL" id="GDHC01012272">
    <property type="protein sequence ID" value="JAQ06357.1"/>
    <property type="molecule type" value="Transcribed_RNA"/>
</dbReference>
<dbReference type="EMBL" id="GDHC01001071">
    <property type="protein sequence ID" value="JAQ17558.1"/>
    <property type="molecule type" value="Transcribed_RNA"/>
</dbReference>
<evidence type="ECO:0000313" key="3">
    <source>
        <dbReference type="EMBL" id="JAQ06357.1"/>
    </source>
</evidence>
<name>A0A0A9WLM8_LYGHE</name>
<organism evidence="1">
    <name type="scientific">Lygus hesperus</name>
    <name type="common">Western plant bug</name>
    <dbReference type="NCBI Taxonomy" id="30085"/>
    <lineage>
        <taxon>Eukaryota</taxon>
        <taxon>Metazoa</taxon>
        <taxon>Ecdysozoa</taxon>
        <taxon>Arthropoda</taxon>
        <taxon>Hexapoda</taxon>
        <taxon>Insecta</taxon>
        <taxon>Pterygota</taxon>
        <taxon>Neoptera</taxon>
        <taxon>Paraneoptera</taxon>
        <taxon>Hemiptera</taxon>
        <taxon>Heteroptera</taxon>
        <taxon>Panheteroptera</taxon>
        <taxon>Cimicomorpha</taxon>
        <taxon>Miridae</taxon>
        <taxon>Mirini</taxon>
        <taxon>Lygus</taxon>
    </lineage>
</organism>
<evidence type="ECO:0000313" key="4">
    <source>
        <dbReference type="EMBL" id="JAQ17558.1"/>
    </source>
</evidence>
<dbReference type="EMBL" id="GBHO01037843">
    <property type="protein sequence ID" value="JAG05761.1"/>
    <property type="molecule type" value="Transcribed_RNA"/>
</dbReference>